<organism evidence="1 2">
    <name type="scientific">Sphingobium scionense</name>
    <dbReference type="NCBI Taxonomy" id="1404341"/>
    <lineage>
        <taxon>Bacteria</taxon>
        <taxon>Pseudomonadati</taxon>
        <taxon>Pseudomonadota</taxon>
        <taxon>Alphaproteobacteria</taxon>
        <taxon>Sphingomonadales</taxon>
        <taxon>Sphingomonadaceae</taxon>
        <taxon>Sphingobium</taxon>
    </lineage>
</organism>
<dbReference type="AlphaFoldDB" id="A0A7W6PTT8"/>
<sequence length="226" mass="25260">MMISAVEAGDAMGAIAATLERHGIVEPEGFSVLSRLSRELKLKKDALAWSVEVDRGAPILFKRTTDEKSRGVKPRIVAKGIEIEQGDGTALPFRALDIALEVDDDASVPLSRWHLDLANKPDGVPQSGPLTHLQFGGHHHDDREKDHPLKVPRWCHPPMEVALLCEVVAANFYEEAWLELRNEPNWCQAISLYQRLCYRHYFERMTNSLSISSSTALSGMWASTYA</sequence>
<gene>
    <name evidence="1" type="ORF">GGQ90_000137</name>
</gene>
<comment type="caution">
    <text evidence="1">The sequence shown here is derived from an EMBL/GenBank/DDBJ whole genome shotgun (WGS) entry which is preliminary data.</text>
</comment>
<accession>A0A7W6PTT8</accession>
<reference evidence="1 2" key="1">
    <citation type="submission" date="2020-08" db="EMBL/GenBank/DDBJ databases">
        <title>Genomic Encyclopedia of Type Strains, Phase IV (KMG-IV): sequencing the most valuable type-strain genomes for metagenomic binning, comparative biology and taxonomic classification.</title>
        <authorList>
            <person name="Goeker M."/>
        </authorList>
    </citation>
    <scope>NUCLEOTIDE SEQUENCE [LARGE SCALE GENOMIC DNA]</scope>
    <source>
        <strain evidence="1 2">DSM 19371</strain>
    </source>
</reference>
<proteinExistence type="predicted"/>
<dbReference type="RefSeq" id="WP_188080346.1">
    <property type="nucleotide sequence ID" value="NZ_JACIEU010000001.1"/>
</dbReference>
<evidence type="ECO:0000313" key="1">
    <source>
        <dbReference type="EMBL" id="MBB4146384.1"/>
    </source>
</evidence>
<dbReference type="Proteomes" id="UP000590524">
    <property type="component" value="Unassembled WGS sequence"/>
</dbReference>
<dbReference type="EMBL" id="JACIEU010000001">
    <property type="protein sequence ID" value="MBB4146384.1"/>
    <property type="molecule type" value="Genomic_DNA"/>
</dbReference>
<keyword evidence="2" id="KW-1185">Reference proteome</keyword>
<evidence type="ECO:0000313" key="2">
    <source>
        <dbReference type="Proteomes" id="UP000590524"/>
    </source>
</evidence>
<protein>
    <submittedName>
        <fullName evidence="1">Uncharacterized protein</fullName>
    </submittedName>
</protein>
<name>A0A7W6PTT8_9SPHN</name>